<dbReference type="Proteomes" id="UP000284021">
    <property type="component" value="Unassembled WGS sequence"/>
</dbReference>
<dbReference type="Pfam" id="PF14534">
    <property type="entry name" value="DUF4440"/>
    <property type="match status" value="1"/>
</dbReference>
<evidence type="ECO:0000259" key="1">
    <source>
        <dbReference type="Pfam" id="PF14534"/>
    </source>
</evidence>
<dbReference type="AlphaFoldDB" id="A0A418X964"/>
<dbReference type="SUPFAM" id="SSF54427">
    <property type="entry name" value="NTF2-like"/>
    <property type="match status" value="1"/>
</dbReference>
<reference evidence="2 3" key="1">
    <citation type="submission" date="2018-09" db="EMBL/GenBank/DDBJ databases">
        <authorList>
            <person name="Zhu H."/>
        </authorList>
    </citation>
    <scope>NUCLEOTIDE SEQUENCE [LARGE SCALE GENOMIC DNA]</scope>
    <source>
        <strain evidence="2 3">K1S02-6</strain>
    </source>
</reference>
<dbReference type="Gene3D" id="3.10.450.50">
    <property type="match status" value="1"/>
</dbReference>
<comment type="caution">
    <text evidence="2">The sequence shown here is derived from an EMBL/GenBank/DDBJ whole genome shotgun (WGS) entry which is preliminary data.</text>
</comment>
<dbReference type="RefSeq" id="WP_119956807.1">
    <property type="nucleotide sequence ID" value="NZ_QYUR01000008.1"/>
</dbReference>
<gene>
    <name evidence="2" type="ORF">D3879_24625</name>
</gene>
<dbReference type="EMBL" id="QYUR01000008">
    <property type="protein sequence ID" value="RJG09010.1"/>
    <property type="molecule type" value="Genomic_DNA"/>
</dbReference>
<evidence type="ECO:0000313" key="3">
    <source>
        <dbReference type="Proteomes" id="UP000284021"/>
    </source>
</evidence>
<protein>
    <submittedName>
        <fullName evidence="2">Nuclear transport factor 2 family protein</fullName>
    </submittedName>
</protein>
<accession>A0A418X964</accession>
<dbReference type="InterPro" id="IPR032710">
    <property type="entry name" value="NTF2-like_dom_sf"/>
</dbReference>
<organism evidence="2 3">
    <name type="scientific">Pseudomonas cavernicola</name>
    <dbReference type="NCBI Taxonomy" id="2320866"/>
    <lineage>
        <taxon>Bacteria</taxon>
        <taxon>Pseudomonadati</taxon>
        <taxon>Pseudomonadota</taxon>
        <taxon>Gammaproteobacteria</taxon>
        <taxon>Pseudomonadales</taxon>
        <taxon>Pseudomonadaceae</taxon>
        <taxon>Pseudomonas</taxon>
    </lineage>
</organism>
<evidence type="ECO:0000313" key="2">
    <source>
        <dbReference type="EMBL" id="RJG09010.1"/>
    </source>
</evidence>
<feature type="domain" description="DUF4440" evidence="1">
    <location>
        <begin position="6"/>
        <end position="111"/>
    </location>
</feature>
<name>A0A418X964_9PSED</name>
<dbReference type="OrthoDB" id="8900350at2"/>
<sequence length="123" mass="14068">MNQQLLRTREKWYSAFIAGDVGTMHEIEAESFTVINDLGAQNKNEQLNNISKAIDGGHWFAPGSRTQDLSLEILHLGNFAFIHGQGRTISKNNETPEIFFSELWQNIEGQWCVINLHYTTCRN</sequence>
<proteinExistence type="predicted"/>
<keyword evidence="3" id="KW-1185">Reference proteome</keyword>
<dbReference type="InterPro" id="IPR027843">
    <property type="entry name" value="DUF4440"/>
</dbReference>